<organism evidence="1 2">
    <name type="scientific">Lactiplantibacillus garii</name>
    <dbReference type="NCBI Taxonomy" id="2306423"/>
    <lineage>
        <taxon>Bacteria</taxon>
        <taxon>Bacillati</taxon>
        <taxon>Bacillota</taxon>
        <taxon>Bacilli</taxon>
        <taxon>Lactobacillales</taxon>
        <taxon>Lactobacillaceae</taxon>
        <taxon>Lactiplantibacillus</taxon>
    </lineage>
</organism>
<protein>
    <recommendedName>
        <fullName evidence="3">AMP-dependent synthetase/ligase domain-containing protein</fullName>
    </recommendedName>
</protein>
<dbReference type="RefSeq" id="WP_125072318.1">
    <property type="nucleotide sequence ID" value="NZ_QWZQ01000021.1"/>
</dbReference>
<dbReference type="Proteomes" id="UP000283633">
    <property type="component" value="Unassembled WGS sequence"/>
</dbReference>
<gene>
    <name evidence="1" type="ORF">D1831_07530</name>
</gene>
<name>A0A426D730_9LACO</name>
<keyword evidence="2" id="KW-1185">Reference proteome</keyword>
<evidence type="ECO:0008006" key="3">
    <source>
        <dbReference type="Google" id="ProtNLM"/>
    </source>
</evidence>
<evidence type="ECO:0000313" key="1">
    <source>
        <dbReference type="EMBL" id="RRK10400.1"/>
    </source>
</evidence>
<evidence type="ECO:0000313" key="2">
    <source>
        <dbReference type="Proteomes" id="UP000283633"/>
    </source>
</evidence>
<sequence>MSQLTKAITRQLQRQYQQPVLKDASGSWYTGADVLEDLALCETSLQQQNVHAGQAILISPTQVATIPGLLLASWQLGLTVTLTPPSNQLPELAPQVYAAMVYSPHQTERLATQLDPHEISMLTLILNTAPRFTYLVHDNAAPLTRASRPDLILPASRIQLTQKELLTIAEHHGPQDQLADLYDFKHGLLPCVTDLLTATPFTLLPTKNACLPS</sequence>
<dbReference type="OrthoDB" id="2291219at2"/>
<dbReference type="AlphaFoldDB" id="A0A426D730"/>
<reference evidence="1 2" key="1">
    <citation type="submission" date="2018-08" db="EMBL/GenBank/DDBJ databases">
        <title>Genome Lactobacillus garii FI11369.</title>
        <authorList>
            <person name="Diaz M."/>
            <person name="Narbad A."/>
        </authorList>
    </citation>
    <scope>NUCLEOTIDE SEQUENCE [LARGE SCALE GENOMIC DNA]</scope>
    <source>
        <strain evidence="1 2">FI11369</strain>
    </source>
</reference>
<proteinExistence type="predicted"/>
<comment type="caution">
    <text evidence="1">The sequence shown here is derived from an EMBL/GenBank/DDBJ whole genome shotgun (WGS) entry which is preliminary data.</text>
</comment>
<dbReference type="EMBL" id="QWZQ01000021">
    <property type="protein sequence ID" value="RRK10400.1"/>
    <property type="molecule type" value="Genomic_DNA"/>
</dbReference>
<accession>A0A426D730</accession>